<reference evidence="10" key="1">
    <citation type="submission" date="2025-08" db="UniProtKB">
        <authorList>
            <consortium name="Ensembl"/>
        </authorList>
    </citation>
    <scope>IDENTIFICATION</scope>
</reference>
<dbReference type="Pfam" id="PF05191">
    <property type="entry name" value="ADK_lid"/>
    <property type="match status" value="1"/>
</dbReference>
<keyword evidence="11" id="KW-1185">Reference proteome</keyword>
<keyword evidence="5 8" id="KW-0418">Kinase</keyword>
<dbReference type="InterPro" id="IPR007862">
    <property type="entry name" value="Adenylate_kinase_lid-dom"/>
</dbReference>
<keyword evidence="4" id="KW-0547">Nucleotide-binding</keyword>
<dbReference type="InterPro" id="IPR000850">
    <property type="entry name" value="Adenylat/UMP-CMP_kin"/>
</dbReference>
<comment type="similarity">
    <text evidence="2 8">Belongs to the adenylate kinase family.</text>
</comment>
<evidence type="ECO:0000256" key="4">
    <source>
        <dbReference type="ARBA" id="ARBA00022741"/>
    </source>
</evidence>
<protein>
    <recommendedName>
        <fullName evidence="6">Adenylate kinase 3</fullName>
    </recommendedName>
</protein>
<evidence type="ECO:0000256" key="3">
    <source>
        <dbReference type="ARBA" id="ARBA00022679"/>
    </source>
</evidence>
<evidence type="ECO:0000256" key="7">
    <source>
        <dbReference type="ARBA" id="ARBA00048191"/>
    </source>
</evidence>
<accession>A0A8C9HD75</accession>
<dbReference type="GO" id="GO:0005759">
    <property type="term" value="C:mitochondrial matrix"/>
    <property type="evidence" value="ECO:0007669"/>
    <property type="project" value="UniProtKB-SubCell"/>
</dbReference>
<evidence type="ECO:0000256" key="2">
    <source>
        <dbReference type="ARBA" id="ARBA00007220"/>
    </source>
</evidence>
<dbReference type="Gene3D" id="6.10.250.2370">
    <property type="match status" value="1"/>
</dbReference>
<proteinExistence type="inferred from homology"/>
<dbReference type="InterPro" id="IPR027417">
    <property type="entry name" value="P-loop_NTPase"/>
</dbReference>
<dbReference type="PANTHER" id="PTHR23359">
    <property type="entry name" value="NUCLEOTIDE KINASE"/>
    <property type="match status" value="1"/>
</dbReference>
<dbReference type="InterPro" id="IPR036193">
    <property type="entry name" value="ADK_active_lid_dom_sf"/>
</dbReference>
<evidence type="ECO:0000256" key="5">
    <source>
        <dbReference type="ARBA" id="ARBA00022777"/>
    </source>
</evidence>
<evidence type="ECO:0000256" key="6">
    <source>
        <dbReference type="ARBA" id="ARBA00047210"/>
    </source>
</evidence>
<dbReference type="GO" id="GO:0005524">
    <property type="term" value="F:ATP binding"/>
    <property type="evidence" value="ECO:0007669"/>
    <property type="project" value="InterPro"/>
</dbReference>
<evidence type="ECO:0000259" key="9">
    <source>
        <dbReference type="Pfam" id="PF05191"/>
    </source>
</evidence>
<dbReference type="PROSITE" id="PS00113">
    <property type="entry name" value="ADENYLATE_KINASE"/>
    <property type="match status" value="1"/>
</dbReference>
<dbReference type="SUPFAM" id="SSF57774">
    <property type="entry name" value="Microbial and mitochondrial ADK, insert 'zinc finger' domain"/>
    <property type="match status" value="1"/>
</dbReference>
<dbReference type="InterPro" id="IPR006259">
    <property type="entry name" value="Adenyl_kin_sub"/>
</dbReference>
<dbReference type="NCBIfam" id="TIGR01351">
    <property type="entry name" value="adk"/>
    <property type="match status" value="1"/>
</dbReference>
<dbReference type="NCBIfam" id="NF001381">
    <property type="entry name" value="PRK00279.1-3"/>
    <property type="match status" value="1"/>
</dbReference>
<comment type="subcellular location">
    <subcellularLocation>
        <location evidence="1">Mitochondrion matrix</location>
    </subcellularLocation>
</comment>
<feature type="domain" description="Adenylate kinase active site lid" evidence="9">
    <location>
        <begin position="155"/>
        <end position="190"/>
    </location>
</feature>
<dbReference type="AlphaFoldDB" id="A0A8C9HD75"/>
<evidence type="ECO:0000256" key="8">
    <source>
        <dbReference type="RuleBase" id="RU003330"/>
    </source>
</evidence>
<evidence type="ECO:0000256" key="1">
    <source>
        <dbReference type="ARBA" id="ARBA00004305"/>
    </source>
</evidence>
<evidence type="ECO:0000313" key="11">
    <source>
        <dbReference type="Proteomes" id="UP000694416"/>
    </source>
</evidence>
<dbReference type="GO" id="GO:0004017">
    <property type="term" value="F:AMP kinase activity"/>
    <property type="evidence" value="ECO:0007669"/>
    <property type="project" value="InterPro"/>
</dbReference>
<dbReference type="PRINTS" id="PR00094">
    <property type="entry name" value="ADENYLTKNASE"/>
</dbReference>
<keyword evidence="3 8" id="KW-0808">Transferase</keyword>
<dbReference type="InterPro" id="IPR033690">
    <property type="entry name" value="Adenylat_kinase_CS"/>
</dbReference>
<evidence type="ECO:0000313" key="10">
    <source>
        <dbReference type="Ensembl" id="ENSPTEP00000019348.1"/>
    </source>
</evidence>
<organism evidence="10 11">
    <name type="scientific">Piliocolobus tephrosceles</name>
    <name type="common">Ugandan red Colobus</name>
    <dbReference type="NCBI Taxonomy" id="591936"/>
    <lineage>
        <taxon>Eukaryota</taxon>
        <taxon>Metazoa</taxon>
        <taxon>Chordata</taxon>
        <taxon>Craniata</taxon>
        <taxon>Vertebrata</taxon>
        <taxon>Euteleostomi</taxon>
        <taxon>Mammalia</taxon>
        <taxon>Eutheria</taxon>
        <taxon>Euarchontoglires</taxon>
        <taxon>Primates</taxon>
        <taxon>Haplorrhini</taxon>
        <taxon>Catarrhini</taxon>
        <taxon>Cercopithecidae</taxon>
        <taxon>Colobinae</taxon>
        <taxon>Piliocolobus</taxon>
    </lineage>
</organism>
<name>A0A8C9HD75_9PRIM</name>
<dbReference type="Proteomes" id="UP000694416">
    <property type="component" value="Unplaced"/>
</dbReference>
<dbReference type="Ensembl" id="ENSPTET00000028265.1">
    <property type="protein sequence ID" value="ENSPTEP00000019348.1"/>
    <property type="gene ID" value="ENSPTEG00000020695.1"/>
</dbReference>
<dbReference type="CDD" id="cd01428">
    <property type="entry name" value="ADK"/>
    <property type="match status" value="1"/>
</dbReference>
<dbReference type="Gene3D" id="3.40.50.300">
    <property type="entry name" value="P-loop containing nucleotide triphosphate hydrolases"/>
    <property type="match status" value="1"/>
</dbReference>
<reference evidence="10" key="2">
    <citation type="submission" date="2025-09" db="UniProtKB">
        <authorList>
            <consortium name="Ensembl"/>
        </authorList>
    </citation>
    <scope>IDENTIFICATION</scope>
</reference>
<dbReference type="FunFam" id="3.40.50.300:FF:000106">
    <property type="entry name" value="Adenylate kinase mitochondrial"/>
    <property type="match status" value="1"/>
</dbReference>
<sequence length="242" mass="27782">MNEFLEKFSTVDLLNELKRRYSCLSKPDGHYIFLGAPGSGKGTQSLNLKKTHCYCHLSTGDLLREAAEKKNELGDKIRGIINEGKLVDNETVLSLVDEKLKSPQCKKGFILDGYPRNVKQAEDLNKLLETNKMKLDGVFYFNVPDETLFERINGRLIHKPSGRIYHKIYNPPKVPNRDDITNEPLTQRVDDNENVLKKRLKIYKSETEPLINYYKKLNLLVNLDGTEPAVDIEKKISQHISH</sequence>
<dbReference type="HAMAP" id="MF_00235">
    <property type="entry name" value="Adenylate_kinase_Adk"/>
    <property type="match status" value="1"/>
</dbReference>
<dbReference type="Pfam" id="PF00406">
    <property type="entry name" value="ADK"/>
    <property type="match status" value="1"/>
</dbReference>
<comment type="catalytic activity">
    <reaction evidence="7">
        <text>GTP + AMP = GDP + ADP</text>
        <dbReference type="Rhea" id="RHEA:29863"/>
        <dbReference type="ChEBI" id="CHEBI:37565"/>
        <dbReference type="ChEBI" id="CHEBI:58189"/>
        <dbReference type="ChEBI" id="CHEBI:456215"/>
        <dbReference type="ChEBI" id="CHEBI:456216"/>
    </reaction>
</comment>
<dbReference type="SUPFAM" id="SSF52540">
    <property type="entry name" value="P-loop containing nucleoside triphosphate hydrolases"/>
    <property type="match status" value="1"/>
</dbReference>